<evidence type="ECO:0000313" key="2">
    <source>
        <dbReference type="Proteomes" id="UP000038045"/>
    </source>
</evidence>
<protein>
    <submittedName>
        <fullName evidence="3">BHLH domain-containing protein</fullName>
    </submittedName>
</protein>
<feature type="region of interest" description="Disordered" evidence="1">
    <location>
        <begin position="99"/>
        <end position="122"/>
    </location>
</feature>
<sequence length="122" mass="13757">MTASNNKDITSTSNKIESSSKVKKSIKINKVHFTNMKNFKPKKVAGLSNEEIREMEKLRRMLPPGMNTQDPAELLLNVANYIGKLTSKVVEKVHNGSLPKSVLQPMTNRKVKKSSKGIKRRH</sequence>
<feature type="region of interest" description="Disordered" evidence="1">
    <location>
        <begin position="1"/>
        <end position="23"/>
    </location>
</feature>
<evidence type="ECO:0000313" key="3">
    <source>
        <dbReference type="WBParaSite" id="PTRK_0000492700.1"/>
    </source>
</evidence>
<feature type="compositionally biased region" description="Basic residues" evidence="1">
    <location>
        <begin position="109"/>
        <end position="122"/>
    </location>
</feature>
<dbReference type="WBParaSite" id="PTRK_0000492700.1">
    <property type="protein sequence ID" value="PTRK_0000492700.1"/>
    <property type="gene ID" value="PTRK_0000492700"/>
</dbReference>
<evidence type="ECO:0000256" key="1">
    <source>
        <dbReference type="SAM" id="MobiDB-lite"/>
    </source>
</evidence>
<dbReference type="AlphaFoldDB" id="A0A0N4ZBL6"/>
<accession>A0A0N4ZBL6</accession>
<name>A0A0N4ZBL6_PARTI</name>
<feature type="compositionally biased region" description="Polar residues" evidence="1">
    <location>
        <begin position="1"/>
        <end position="12"/>
    </location>
</feature>
<organism evidence="2 3">
    <name type="scientific">Parastrongyloides trichosuri</name>
    <name type="common">Possum-specific nematode worm</name>
    <dbReference type="NCBI Taxonomy" id="131310"/>
    <lineage>
        <taxon>Eukaryota</taxon>
        <taxon>Metazoa</taxon>
        <taxon>Ecdysozoa</taxon>
        <taxon>Nematoda</taxon>
        <taxon>Chromadorea</taxon>
        <taxon>Rhabditida</taxon>
        <taxon>Tylenchina</taxon>
        <taxon>Panagrolaimomorpha</taxon>
        <taxon>Strongyloidoidea</taxon>
        <taxon>Strongyloididae</taxon>
        <taxon>Parastrongyloides</taxon>
    </lineage>
</organism>
<dbReference type="Proteomes" id="UP000038045">
    <property type="component" value="Unplaced"/>
</dbReference>
<reference evidence="3" key="1">
    <citation type="submission" date="2017-02" db="UniProtKB">
        <authorList>
            <consortium name="WormBaseParasite"/>
        </authorList>
    </citation>
    <scope>IDENTIFICATION</scope>
</reference>
<keyword evidence="2" id="KW-1185">Reference proteome</keyword>
<proteinExistence type="predicted"/>